<dbReference type="PROSITE" id="PS50191">
    <property type="entry name" value="CRAL_TRIO"/>
    <property type="match status" value="1"/>
</dbReference>
<dbReference type="InterPro" id="IPR036273">
    <property type="entry name" value="CRAL/TRIO_N_dom_sf"/>
</dbReference>
<dbReference type="InterPro" id="IPR052432">
    <property type="entry name" value="PITP/CRAL-TRIO"/>
</dbReference>
<dbReference type="SUPFAM" id="SSF52087">
    <property type="entry name" value="CRAL/TRIO domain"/>
    <property type="match status" value="1"/>
</dbReference>
<organism evidence="2 3">
    <name type="scientific">Paralvinella palmiformis</name>
    <dbReference type="NCBI Taxonomy" id="53620"/>
    <lineage>
        <taxon>Eukaryota</taxon>
        <taxon>Metazoa</taxon>
        <taxon>Spiralia</taxon>
        <taxon>Lophotrochozoa</taxon>
        <taxon>Annelida</taxon>
        <taxon>Polychaeta</taxon>
        <taxon>Sedentaria</taxon>
        <taxon>Canalipalpata</taxon>
        <taxon>Terebellida</taxon>
        <taxon>Terebelliformia</taxon>
        <taxon>Alvinellidae</taxon>
        <taxon>Paralvinella</taxon>
    </lineage>
</organism>
<dbReference type="PANTHER" id="PTHR46590:SF1">
    <property type="entry name" value="PHOSPHATIDYLINOSITOL TRANSFER PROTEIN CSR1"/>
    <property type="match status" value="1"/>
</dbReference>
<evidence type="ECO:0000313" key="2">
    <source>
        <dbReference type="EMBL" id="KAK2147248.1"/>
    </source>
</evidence>
<dbReference type="PANTHER" id="PTHR46590">
    <property type="entry name" value="PHOSPHATIDYLINOSITOL TRANSFER PROTEIN CSR1-RELATED"/>
    <property type="match status" value="1"/>
</dbReference>
<dbReference type="CDD" id="cd00170">
    <property type="entry name" value="SEC14"/>
    <property type="match status" value="1"/>
</dbReference>
<dbReference type="Pfam" id="PF00650">
    <property type="entry name" value="CRAL_TRIO"/>
    <property type="match status" value="1"/>
</dbReference>
<reference evidence="2" key="1">
    <citation type="journal article" date="2023" name="Mol. Biol. Evol.">
        <title>Third-Generation Sequencing Reveals the Adaptive Role of the Epigenome in Three Deep-Sea Polychaetes.</title>
        <authorList>
            <person name="Perez M."/>
            <person name="Aroh O."/>
            <person name="Sun Y."/>
            <person name="Lan Y."/>
            <person name="Juniper S.K."/>
            <person name="Young C.R."/>
            <person name="Angers B."/>
            <person name="Qian P.Y."/>
        </authorList>
    </citation>
    <scope>NUCLEOTIDE SEQUENCE</scope>
    <source>
        <strain evidence="2">P08H-3</strain>
    </source>
</reference>
<dbReference type="InterPro" id="IPR001251">
    <property type="entry name" value="CRAL-TRIO_dom"/>
</dbReference>
<keyword evidence="3" id="KW-1185">Reference proteome</keyword>
<proteinExistence type="predicted"/>
<dbReference type="SMART" id="SM00516">
    <property type="entry name" value="SEC14"/>
    <property type="match status" value="1"/>
</dbReference>
<evidence type="ECO:0000313" key="3">
    <source>
        <dbReference type="Proteomes" id="UP001208570"/>
    </source>
</evidence>
<dbReference type="AlphaFoldDB" id="A0AAD9MX02"/>
<dbReference type="SUPFAM" id="SSF46938">
    <property type="entry name" value="CRAL/TRIO N-terminal domain"/>
    <property type="match status" value="1"/>
</dbReference>
<evidence type="ECO:0000259" key="1">
    <source>
        <dbReference type="PROSITE" id="PS50191"/>
    </source>
</evidence>
<dbReference type="EMBL" id="JAODUP010000562">
    <property type="protein sequence ID" value="KAK2147248.1"/>
    <property type="molecule type" value="Genomic_DNA"/>
</dbReference>
<sequence>MAQNGNNPETTEEDFKELKSRCQLLFNADPAQTLDDNALKRFLRAFKNVDAAFTAIVKCNNWRRDFGVQALGPDDEDIREELITRKITVLRHRDIKGRPIIYVSAKRHNANDRDINKVTKFIVYILENACKRCCPDVIDNMCLVFDLKDFSMNNMDYQFVKNLIWLLSKYYPERLGVCLVINAPRMFTGCWSVIRPWLNDVTASKVTFVSNEQDLCQYLIPDMLPTD</sequence>
<name>A0AAD9MX02_9ANNE</name>
<gene>
    <name evidence="2" type="ORF">LSH36_562g01013</name>
</gene>
<dbReference type="Proteomes" id="UP001208570">
    <property type="component" value="Unassembled WGS sequence"/>
</dbReference>
<comment type="caution">
    <text evidence="2">The sequence shown here is derived from an EMBL/GenBank/DDBJ whole genome shotgun (WGS) entry which is preliminary data.</text>
</comment>
<protein>
    <recommendedName>
        <fullName evidence="1">CRAL-TRIO domain-containing protein</fullName>
    </recommendedName>
</protein>
<feature type="domain" description="CRAL-TRIO" evidence="1">
    <location>
        <begin position="75"/>
        <end position="227"/>
    </location>
</feature>
<accession>A0AAD9MX02</accession>
<dbReference type="Gene3D" id="3.40.525.10">
    <property type="entry name" value="CRAL-TRIO lipid binding domain"/>
    <property type="match status" value="1"/>
</dbReference>
<dbReference type="InterPro" id="IPR036865">
    <property type="entry name" value="CRAL-TRIO_dom_sf"/>
</dbReference>